<organism evidence="1 2">
    <name type="scientific">Candidatus Thiodiazotropha taylori</name>
    <dbReference type="NCBI Taxonomy" id="2792791"/>
    <lineage>
        <taxon>Bacteria</taxon>
        <taxon>Pseudomonadati</taxon>
        <taxon>Pseudomonadota</taxon>
        <taxon>Gammaproteobacteria</taxon>
        <taxon>Chromatiales</taxon>
        <taxon>Sedimenticolaceae</taxon>
        <taxon>Candidatus Thiodiazotropha</taxon>
    </lineage>
</organism>
<accession>A0A9E4KC88</accession>
<dbReference type="AlphaFoldDB" id="A0A9E4KC88"/>
<reference evidence="1" key="1">
    <citation type="journal article" date="2021" name="Proc. Natl. Acad. Sci. U.S.A.">
        <title>Global biogeography of chemosynthetic symbionts reveals both localized and globally distributed symbiont groups. .</title>
        <authorList>
            <person name="Osvatic J.T."/>
            <person name="Wilkins L.G.E."/>
            <person name="Leibrecht L."/>
            <person name="Leray M."/>
            <person name="Zauner S."/>
            <person name="Polzin J."/>
            <person name="Camacho Y."/>
            <person name="Gros O."/>
            <person name="van Gils J.A."/>
            <person name="Eisen J.A."/>
            <person name="Petersen J.M."/>
            <person name="Yuen B."/>
        </authorList>
    </citation>
    <scope>NUCLEOTIDE SEQUENCE</scope>
    <source>
        <strain evidence="1">MAGclacostrist064TRANS</strain>
    </source>
</reference>
<comment type="caution">
    <text evidence="1">The sequence shown here is derived from an EMBL/GenBank/DDBJ whole genome shotgun (WGS) entry which is preliminary data.</text>
</comment>
<sequence length="143" mass="15565">MKSLRNIVDGDSTPAKLGKKLADYNALCKLVRGNLPAPLDQQLKATVLQAGVLSLFVSSPVWASRLRYAAPQLLEQLQQHGLGVERIRTRILLDTATRPASLKHKTLSLSKHNGEILRQTAASIGDPKLSEALLKLSRHGDGE</sequence>
<dbReference type="Proteomes" id="UP000886667">
    <property type="component" value="Unassembled WGS sequence"/>
</dbReference>
<dbReference type="Pfam" id="PF05258">
    <property type="entry name" value="DciA"/>
    <property type="match status" value="1"/>
</dbReference>
<name>A0A9E4KC88_9GAMM</name>
<dbReference type="InterPro" id="IPR007922">
    <property type="entry name" value="DciA-like"/>
</dbReference>
<dbReference type="EMBL" id="JAEPCM010000413">
    <property type="protein sequence ID" value="MCG7947035.1"/>
    <property type="molecule type" value="Genomic_DNA"/>
</dbReference>
<proteinExistence type="predicted"/>
<protein>
    <submittedName>
        <fullName evidence="1">DUF721 domain-containing protein</fullName>
    </submittedName>
</protein>
<evidence type="ECO:0000313" key="1">
    <source>
        <dbReference type="EMBL" id="MCG7947035.1"/>
    </source>
</evidence>
<evidence type="ECO:0000313" key="2">
    <source>
        <dbReference type="Proteomes" id="UP000886667"/>
    </source>
</evidence>
<gene>
    <name evidence="1" type="ORF">JAZ07_11890</name>
</gene>